<dbReference type="EMBL" id="UOFN01000101">
    <property type="protein sequence ID" value="VAW78759.1"/>
    <property type="molecule type" value="Genomic_DNA"/>
</dbReference>
<proteinExistence type="predicted"/>
<accession>A0A3B0YX58</accession>
<evidence type="ECO:0000313" key="1">
    <source>
        <dbReference type="EMBL" id="VAW78759.1"/>
    </source>
</evidence>
<reference evidence="1" key="1">
    <citation type="submission" date="2018-06" db="EMBL/GenBank/DDBJ databases">
        <authorList>
            <person name="Zhirakovskaya E."/>
        </authorList>
    </citation>
    <scope>NUCLEOTIDE SEQUENCE</scope>
</reference>
<organism evidence="1">
    <name type="scientific">hydrothermal vent metagenome</name>
    <dbReference type="NCBI Taxonomy" id="652676"/>
    <lineage>
        <taxon>unclassified sequences</taxon>
        <taxon>metagenomes</taxon>
        <taxon>ecological metagenomes</taxon>
    </lineage>
</organism>
<sequence length="531" mass="58554">MLKTLQPLQKVIPIGLALILGVGTTTSQAANWFKLRGTEPGGISHTLQVWGFLQPTYAYDYSSQIEGGLGPFGDAVNGTDPIPGTLPSERTSQQSFYMRRARIGIRGTMIPISNDIDYFILTEWGQNGITRNGGAATLLDASITLNQLSRGLDDDGLHNMGARLRMGQFLFSQTSQALSQSTPGRRVHIFMPEATFAHAIGRYASDNGVGNWPENEVSANGARDVGIELFDFAEFKDPIFGSGGPLEFTYSLALGNGGAIGELNRDDNFRKYAWLSIAKLFDNSRGPRRHDMMLYGFYQKGDILFNNDLNNDGLPDGTPVPAGGNLNPGDLTPGVAGNGNAFGIPSPGNRVLKNGNERDIEQKYYGIGFEYFDKPIAGMGQIRLEAEWQKQEGLTFDGAQSPSAAVHDAVGGFQSILYDTDGVNTGWHVDLGYDIHKHLGLKKRTTFNVRYDEFNRNKGNEVREVNTKTWTATAEYFFHKKARATLTYQWRDWSADNRSGNFRTNGNAALDAIDNRIGLQMTFIYKNVLLR</sequence>
<dbReference type="InterPro" id="IPR023614">
    <property type="entry name" value="Porin_dom_sf"/>
</dbReference>
<dbReference type="Gene3D" id="2.40.160.10">
    <property type="entry name" value="Porin"/>
    <property type="match status" value="1"/>
</dbReference>
<gene>
    <name evidence="1" type="ORF">MNBD_GAMMA15-1194</name>
</gene>
<name>A0A3B0YX58_9ZZZZ</name>
<protein>
    <submittedName>
        <fullName evidence="1">Uncharacterized protein</fullName>
    </submittedName>
</protein>
<dbReference type="AlphaFoldDB" id="A0A3B0YX58"/>